<accession>A0A2C9JWB0</accession>
<dbReference type="VEuPathDB" id="VectorBase:BGLB009009"/>
<dbReference type="RefSeq" id="XP_013085954.2">
    <property type="nucleotide sequence ID" value="XM_013230500.2"/>
</dbReference>
<dbReference type="AlphaFoldDB" id="A0A2C9JWB0"/>
<dbReference type="KEGG" id="bgt:106070563"/>
<proteinExistence type="predicted"/>
<dbReference type="InterPro" id="IPR051049">
    <property type="entry name" value="Dienelactone_hydrolase-like"/>
</dbReference>
<dbReference type="InterPro" id="IPR002925">
    <property type="entry name" value="Dienelactn_hydro"/>
</dbReference>
<dbReference type="OrthoDB" id="17560at2759"/>
<reference evidence="2" key="1">
    <citation type="submission" date="2020-05" db="UniProtKB">
        <authorList>
            <consortium name="EnsemblMetazoa"/>
        </authorList>
    </citation>
    <scope>IDENTIFICATION</scope>
    <source>
        <strain evidence="2">BB02</strain>
    </source>
</reference>
<dbReference type="Proteomes" id="UP000076420">
    <property type="component" value="Unassembled WGS sequence"/>
</dbReference>
<gene>
    <name evidence="2" type="primary">106070563</name>
</gene>
<dbReference type="Pfam" id="PF01738">
    <property type="entry name" value="DLH"/>
    <property type="match status" value="1"/>
</dbReference>
<dbReference type="PANTHER" id="PTHR46623:SF6">
    <property type="entry name" value="ALPHA_BETA-HYDROLASES SUPERFAMILY PROTEIN"/>
    <property type="match status" value="1"/>
</dbReference>
<dbReference type="GO" id="GO:0016787">
    <property type="term" value="F:hydrolase activity"/>
    <property type="evidence" value="ECO:0007669"/>
    <property type="project" value="InterPro"/>
</dbReference>
<feature type="domain" description="Dienelactone hydrolase" evidence="1">
    <location>
        <begin position="19"/>
        <end position="228"/>
    </location>
</feature>
<dbReference type="RefSeq" id="XP_013085953.2">
    <property type="nucleotide sequence ID" value="XM_013230499.2"/>
</dbReference>
<dbReference type="EnsemblMetazoa" id="BGLB009009-RC">
    <property type="protein sequence ID" value="BGLB009009-PC"/>
    <property type="gene ID" value="BGLB009009"/>
</dbReference>
<dbReference type="VEuPathDB" id="VectorBase:BGLAX_043114"/>
<name>A0A2C9JWB0_BIOGL</name>
<dbReference type="Gene3D" id="3.40.50.1820">
    <property type="entry name" value="alpha/beta hydrolase"/>
    <property type="match status" value="1"/>
</dbReference>
<dbReference type="InterPro" id="IPR029058">
    <property type="entry name" value="AB_hydrolase_fold"/>
</dbReference>
<dbReference type="PANTHER" id="PTHR46623">
    <property type="entry name" value="CARBOXYMETHYLENEBUTENOLIDASE-RELATED"/>
    <property type="match status" value="1"/>
</dbReference>
<evidence type="ECO:0000259" key="1">
    <source>
        <dbReference type="Pfam" id="PF01738"/>
    </source>
</evidence>
<organism evidence="2 3">
    <name type="scientific">Biomphalaria glabrata</name>
    <name type="common">Bloodfluke planorb</name>
    <name type="synonym">Freshwater snail</name>
    <dbReference type="NCBI Taxonomy" id="6526"/>
    <lineage>
        <taxon>Eukaryota</taxon>
        <taxon>Metazoa</taxon>
        <taxon>Spiralia</taxon>
        <taxon>Lophotrochozoa</taxon>
        <taxon>Mollusca</taxon>
        <taxon>Gastropoda</taxon>
        <taxon>Heterobranchia</taxon>
        <taxon>Euthyneura</taxon>
        <taxon>Panpulmonata</taxon>
        <taxon>Hygrophila</taxon>
        <taxon>Lymnaeoidea</taxon>
        <taxon>Planorbidae</taxon>
        <taxon>Biomphalaria</taxon>
    </lineage>
</organism>
<evidence type="ECO:0000313" key="2">
    <source>
        <dbReference type="EnsemblMetazoa" id="BGLB009009-PB"/>
    </source>
</evidence>
<evidence type="ECO:0000313" key="3">
    <source>
        <dbReference type="Proteomes" id="UP000076420"/>
    </source>
</evidence>
<protein>
    <recommendedName>
        <fullName evidence="1">Dienelactone hydrolase domain-containing protein</fullName>
    </recommendedName>
</protein>
<dbReference type="SUPFAM" id="SSF53474">
    <property type="entry name" value="alpha/beta-Hydrolases"/>
    <property type="match status" value="1"/>
</dbReference>
<dbReference type="STRING" id="6526.A0A2C9JWB0"/>
<sequence>MASTVIEAPSENPLGPCPAFVFGDVSTAEAAIIVIQEWWGANQNIKDVAKLIGEKTNCVTLVPDLYRGKVALDRETAGHYSKDLNWPGAVQDVDACARYLKSKGIKKVGATGFCQGGALSIAVVTLYDSVDAAAPFYGIPRPANLTCDYSNIKVPLQCHFGEKDQAVGFSSKADYEAFQAKLKEYKVPHEFYTYDAGHAFANKNNKESFNEEAYNLSFSRMFEFFEKHLKN</sequence>
<dbReference type="EnsemblMetazoa" id="BGLB009009-RB">
    <property type="protein sequence ID" value="BGLB009009-PB"/>
    <property type="gene ID" value="BGLB009009"/>
</dbReference>